<name>A4B965_9GAMM</name>
<dbReference type="InterPro" id="IPR029058">
    <property type="entry name" value="AB_hydrolase_fold"/>
</dbReference>
<dbReference type="EMBL" id="AAOE01000001">
    <property type="protein sequence ID" value="EAR11166.1"/>
    <property type="molecule type" value="Genomic_DNA"/>
</dbReference>
<organism evidence="1 2">
    <name type="scientific">Reinekea blandensis MED297</name>
    <dbReference type="NCBI Taxonomy" id="314283"/>
    <lineage>
        <taxon>Bacteria</taxon>
        <taxon>Pseudomonadati</taxon>
        <taxon>Pseudomonadota</taxon>
        <taxon>Gammaproteobacteria</taxon>
        <taxon>Oceanospirillales</taxon>
        <taxon>Saccharospirillaceae</taxon>
        <taxon>Reinekea</taxon>
    </lineage>
</organism>
<sequence length="493" mass="54672">MIQTLSDKSGTPPSLICLRSASLPAIEVANGSPLNHLFFWYPYTQGKALIRDFQLIDHAMRVSPDHDTLTAGGYPLAQSEVESIETLAMTQLSPSACTSVFTIHSPEAKRLAYQTALKEQNIPFSSVVSTELRAMARQAELSTPPETDMQCIVQTLLNNPATSGYVDRLSQPELISDQWRERVVKYGPWTGFGILSEPNEPSSIQDCLVIPNTGSGHHCGPNGLHTRLARELCQQGIAAMRFDLRHLGNSGIQPNDNRTDAYCSHAGEDVGQVVSALTNEGYQRPSLFGICAGAHSCFQYLTRQHPLHSLGNIFLVNPNTLYWAEGDDAWQPEKNNDEHEAHYHRQQATNVHAWLNLLKSPSKWARIAEVAVTRAFSILKRLVRSGDKTQNRFVEDCRTFLNAAQSLYFIFSPDEPGEQILEAKGGAQLKQLGRQSQMHWLQLINGDHTFTTTADRDELIRVIRSAFTDASPIKKPTQKRAATVSAIAGNRMG</sequence>
<dbReference type="OrthoDB" id="249225at2"/>
<dbReference type="HOGENOM" id="CLU_553073_0_0_6"/>
<dbReference type="Gene3D" id="3.40.50.1820">
    <property type="entry name" value="alpha/beta hydrolase"/>
    <property type="match status" value="1"/>
</dbReference>
<evidence type="ECO:0000313" key="1">
    <source>
        <dbReference type="EMBL" id="EAR11166.1"/>
    </source>
</evidence>
<dbReference type="Proteomes" id="UP000005953">
    <property type="component" value="Unassembled WGS sequence"/>
</dbReference>
<keyword evidence="2" id="KW-1185">Reference proteome</keyword>
<dbReference type="STRING" id="314283.MED297_19802"/>
<dbReference type="AlphaFoldDB" id="A4B965"/>
<dbReference type="SUPFAM" id="SSF53474">
    <property type="entry name" value="alpha/beta-Hydrolases"/>
    <property type="match status" value="1"/>
</dbReference>
<comment type="caution">
    <text evidence="1">The sequence shown here is derived from an EMBL/GenBank/DDBJ whole genome shotgun (WGS) entry which is preliminary data.</text>
</comment>
<evidence type="ECO:0008006" key="3">
    <source>
        <dbReference type="Google" id="ProtNLM"/>
    </source>
</evidence>
<protein>
    <recommendedName>
        <fullName evidence="3">Serine aminopeptidase S33 domain-containing protein</fullName>
    </recommendedName>
</protein>
<proteinExistence type="predicted"/>
<gene>
    <name evidence="1" type="ORF">MED297_19802</name>
</gene>
<accession>A4B965</accession>
<evidence type="ECO:0000313" key="2">
    <source>
        <dbReference type="Proteomes" id="UP000005953"/>
    </source>
</evidence>
<reference evidence="1 2" key="1">
    <citation type="submission" date="2006-02" db="EMBL/GenBank/DDBJ databases">
        <authorList>
            <person name="Pinhassi J."/>
            <person name="Pedros-Alio C."/>
            <person name="Ferriera S."/>
            <person name="Johnson J."/>
            <person name="Kravitz S."/>
            <person name="Halpern A."/>
            <person name="Remington K."/>
            <person name="Beeson K."/>
            <person name="Tran B."/>
            <person name="Rogers Y.-H."/>
            <person name="Friedman R."/>
            <person name="Venter J.C."/>
        </authorList>
    </citation>
    <scope>NUCLEOTIDE SEQUENCE [LARGE SCALE GENOMIC DNA]</scope>
    <source>
        <strain evidence="1 2">MED297</strain>
    </source>
</reference>
<dbReference type="RefSeq" id="WP_008044641.1">
    <property type="nucleotide sequence ID" value="NZ_CH724151.1"/>
</dbReference>